<accession>A0A1L3SRC7</accession>
<organism evidence="6 7">
    <name type="scientific">Aquibium oceanicum</name>
    <dbReference type="NCBI Taxonomy" id="1670800"/>
    <lineage>
        <taxon>Bacteria</taxon>
        <taxon>Pseudomonadati</taxon>
        <taxon>Pseudomonadota</taxon>
        <taxon>Alphaproteobacteria</taxon>
        <taxon>Hyphomicrobiales</taxon>
        <taxon>Phyllobacteriaceae</taxon>
        <taxon>Aquibium</taxon>
    </lineage>
</organism>
<keyword evidence="7" id="KW-1185">Reference proteome</keyword>
<feature type="transmembrane region" description="Helical" evidence="5">
    <location>
        <begin position="189"/>
        <end position="206"/>
    </location>
</feature>
<evidence type="ECO:0000256" key="2">
    <source>
        <dbReference type="ARBA" id="ARBA00022692"/>
    </source>
</evidence>
<keyword evidence="3 5" id="KW-1133">Transmembrane helix</keyword>
<evidence type="ECO:0000256" key="3">
    <source>
        <dbReference type="ARBA" id="ARBA00022989"/>
    </source>
</evidence>
<dbReference type="InterPro" id="IPR007318">
    <property type="entry name" value="Phopholipid_MeTrfase"/>
</dbReference>
<comment type="subcellular location">
    <subcellularLocation>
        <location evidence="1">Endomembrane system</location>
        <topology evidence="1">Multi-pass membrane protein</topology>
    </subcellularLocation>
</comment>
<dbReference type="GO" id="GO:0012505">
    <property type="term" value="C:endomembrane system"/>
    <property type="evidence" value="ECO:0007669"/>
    <property type="project" value="UniProtKB-SubCell"/>
</dbReference>
<evidence type="ECO:0008006" key="8">
    <source>
        <dbReference type="Google" id="ProtNLM"/>
    </source>
</evidence>
<evidence type="ECO:0000313" key="7">
    <source>
        <dbReference type="Proteomes" id="UP000182840"/>
    </source>
</evidence>
<dbReference type="KEGG" id="meso:BSQ44_11730"/>
<dbReference type="PANTHER" id="PTHR12714">
    <property type="entry name" value="PROTEIN-S ISOPRENYLCYSTEINE O-METHYLTRANSFERASE"/>
    <property type="match status" value="1"/>
</dbReference>
<proteinExistence type="predicted"/>
<dbReference type="EMBL" id="CP018171">
    <property type="protein sequence ID" value="APH71958.1"/>
    <property type="molecule type" value="Genomic_DNA"/>
</dbReference>
<reference evidence="7" key="1">
    <citation type="submission" date="2016-11" db="EMBL/GenBank/DDBJ databases">
        <title>Mesorhizobium oceanicum sp. nov., isolated from deep seawater in South China Sea.</title>
        <authorList>
            <person name="Fu G.-Y."/>
        </authorList>
    </citation>
    <scope>NUCLEOTIDE SEQUENCE [LARGE SCALE GENOMIC DNA]</scope>
    <source>
        <strain evidence="7">B7</strain>
    </source>
</reference>
<evidence type="ECO:0000256" key="1">
    <source>
        <dbReference type="ARBA" id="ARBA00004127"/>
    </source>
</evidence>
<gene>
    <name evidence="6" type="ORF">BSQ44_11730</name>
</gene>
<dbReference type="Pfam" id="PF04191">
    <property type="entry name" value="PEMT"/>
    <property type="match status" value="1"/>
</dbReference>
<evidence type="ECO:0000313" key="6">
    <source>
        <dbReference type="EMBL" id="APH71958.1"/>
    </source>
</evidence>
<dbReference type="Gene3D" id="1.20.120.1630">
    <property type="match status" value="1"/>
</dbReference>
<dbReference type="STRING" id="1670800.BSQ44_11730"/>
<evidence type="ECO:0000256" key="5">
    <source>
        <dbReference type="SAM" id="Phobius"/>
    </source>
</evidence>
<feature type="transmembrane region" description="Helical" evidence="5">
    <location>
        <begin position="52"/>
        <end position="74"/>
    </location>
</feature>
<dbReference type="GO" id="GO:0016740">
    <property type="term" value="F:transferase activity"/>
    <property type="evidence" value="ECO:0007669"/>
    <property type="project" value="UniProtKB-ARBA"/>
</dbReference>
<sequence>MRMVSDLMARQGNWLFRWRSYLLLGLAPLFLVALTRPEAVEAEFGSLVDSLYEAACIALAFAGLAIRAVTVGYVPAGTSGRNTRGQLAETLNTTGLYSLTRNPLYLGNAVIYMAIAAFTQDVFVVVIMGLFLWLYLERIIAAEEAFLVAKFGEVYLAWAKQTPVFLPRLKDWRAPVLQFSVRNVLRREYSGFFAIVAAFFLVDQLHEYLTEHPESVDPTWTVTLAGGAMLYLFLRTLKKRTRLLDVAGR</sequence>
<evidence type="ECO:0000256" key="4">
    <source>
        <dbReference type="ARBA" id="ARBA00023136"/>
    </source>
</evidence>
<dbReference type="AlphaFoldDB" id="A0A1L3SRC7"/>
<keyword evidence="2 5" id="KW-0812">Transmembrane</keyword>
<feature type="transmembrane region" description="Helical" evidence="5">
    <location>
        <begin position="109"/>
        <end position="133"/>
    </location>
</feature>
<dbReference type="Proteomes" id="UP000182840">
    <property type="component" value="Chromosome"/>
</dbReference>
<name>A0A1L3SRC7_9HYPH</name>
<protein>
    <recommendedName>
        <fullName evidence="8">Lipid A phosphate methyltransferase</fullName>
    </recommendedName>
</protein>
<keyword evidence="4 5" id="KW-0472">Membrane</keyword>
<feature type="transmembrane region" description="Helical" evidence="5">
    <location>
        <begin position="218"/>
        <end position="234"/>
    </location>
</feature>
<dbReference type="PANTHER" id="PTHR12714:SF9">
    <property type="entry name" value="PROTEIN-S-ISOPRENYLCYSTEINE O-METHYLTRANSFERASE"/>
    <property type="match status" value="1"/>
</dbReference>